<evidence type="ECO:0000313" key="3">
    <source>
        <dbReference type="EMBL" id="GIE04679.1"/>
    </source>
</evidence>
<keyword evidence="4" id="KW-1185">Reference proteome</keyword>
<dbReference type="Proteomes" id="UP000637628">
    <property type="component" value="Unassembled WGS sequence"/>
</dbReference>
<dbReference type="Pfam" id="PF23359">
    <property type="entry name" value="Lsr2_DNA-bd"/>
    <property type="match status" value="1"/>
</dbReference>
<sequence length="383" mass="39087">MAVVTTDPSGRVERESASPGIGELAGLLAGRTFAAHHAALGLRFVAAEFGRGHVPMPAVPVLCTCEASRIHLPDLARRRLRDCCAAAGVEWSADGALDEARATAGLLGAYLSGLPGTSVHEHGPAACGVLAALLDDLPLADTLTGDAPAAAGSYLELVAVSIEKGRLVGSALAEHGRAVGIGRDELDDLNRGLVLAMARTAVAGGAVAEAVRDELVAAGSALGVPAGAVQAILAEAGGELIETFGGGFRPLPPDWGYGEPLRAGQSVAFTGGEPYRRSRLELAAQLAGLRVVNSVSAHTAVLVSGHPRPRSPKGVAAQRAGTRIVTPKVFERLAACVQPAGPAAKAVTAATVRAWARANGHLVGPRGRLPQHVHDAFHAAQRR</sequence>
<comment type="caution">
    <text evidence="3">The sequence shown here is derived from an EMBL/GenBank/DDBJ whole genome shotgun (WGS) entry which is preliminary data.</text>
</comment>
<evidence type="ECO:0000256" key="1">
    <source>
        <dbReference type="ARBA" id="ARBA00023125"/>
    </source>
</evidence>
<dbReference type="InterPro" id="IPR055370">
    <property type="entry name" value="Lsr2_DNA-bd"/>
</dbReference>
<feature type="domain" description="Lsr2 DNA-binding" evidence="2">
    <location>
        <begin position="349"/>
        <end position="380"/>
    </location>
</feature>
<dbReference type="SUPFAM" id="SSF53098">
    <property type="entry name" value="Ribonuclease H-like"/>
    <property type="match status" value="1"/>
</dbReference>
<dbReference type="Gene3D" id="4.10.320.10">
    <property type="entry name" value="E3-binding domain"/>
    <property type="match status" value="1"/>
</dbReference>
<dbReference type="Gene3D" id="3.40.50.10190">
    <property type="entry name" value="BRCT domain"/>
    <property type="match status" value="1"/>
</dbReference>
<proteinExistence type="predicted"/>
<dbReference type="EMBL" id="BOML01000048">
    <property type="protein sequence ID" value="GIE04679.1"/>
    <property type="molecule type" value="Genomic_DNA"/>
</dbReference>
<protein>
    <recommendedName>
        <fullName evidence="2">Lsr2 DNA-binding domain-containing protein</fullName>
    </recommendedName>
</protein>
<dbReference type="Gene3D" id="3.30.420.10">
    <property type="entry name" value="Ribonuclease H-like superfamily/Ribonuclease H"/>
    <property type="match status" value="1"/>
</dbReference>
<dbReference type="InterPro" id="IPR036420">
    <property type="entry name" value="BRCT_dom_sf"/>
</dbReference>
<organism evidence="3 4">
    <name type="scientific">Paractinoplanes durhamensis</name>
    <dbReference type="NCBI Taxonomy" id="113563"/>
    <lineage>
        <taxon>Bacteria</taxon>
        <taxon>Bacillati</taxon>
        <taxon>Actinomycetota</taxon>
        <taxon>Actinomycetes</taxon>
        <taxon>Micromonosporales</taxon>
        <taxon>Micromonosporaceae</taxon>
        <taxon>Paractinoplanes</taxon>
    </lineage>
</organism>
<dbReference type="InterPro" id="IPR036397">
    <property type="entry name" value="RNaseH_sf"/>
</dbReference>
<keyword evidence="1" id="KW-0238">DNA-binding</keyword>
<accession>A0ABQ3Z546</accession>
<evidence type="ECO:0000313" key="4">
    <source>
        <dbReference type="Proteomes" id="UP000637628"/>
    </source>
</evidence>
<reference evidence="3 4" key="1">
    <citation type="submission" date="2021-01" db="EMBL/GenBank/DDBJ databases">
        <title>Whole genome shotgun sequence of Actinoplanes durhamensis NBRC 14914.</title>
        <authorList>
            <person name="Komaki H."/>
            <person name="Tamura T."/>
        </authorList>
    </citation>
    <scope>NUCLEOTIDE SEQUENCE [LARGE SCALE GENOMIC DNA]</scope>
    <source>
        <strain evidence="3 4">NBRC 14914</strain>
    </source>
</reference>
<evidence type="ECO:0000259" key="2">
    <source>
        <dbReference type="Pfam" id="PF23359"/>
    </source>
</evidence>
<gene>
    <name evidence="3" type="ORF">Adu01nite_60290</name>
</gene>
<dbReference type="SUPFAM" id="SSF52113">
    <property type="entry name" value="BRCT domain"/>
    <property type="match status" value="1"/>
</dbReference>
<dbReference type="InterPro" id="IPR036625">
    <property type="entry name" value="E3-bd_dom_sf"/>
</dbReference>
<dbReference type="InterPro" id="IPR012337">
    <property type="entry name" value="RNaseH-like_sf"/>
</dbReference>
<name>A0ABQ3Z546_9ACTN</name>